<dbReference type="AlphaFoldDB" id="S8ELM7"/>
<gene>
    <name evidence="7" type="ORF">FOMPIDRAFT_1154686</name>
</gene>
<evidence type="ECO:0000256" key="3">
    <source>
        <dbReference type="ARBA" id="ARBA00022692"/>
    </source>
</evidence>
<organism evidence="7 8">
    <name type="scientific">Fomitopsis schrenkii</name>
    <name type="common">Brown rot fungus</name>
    <dbReference type="NCBI Taxonomy" id="2126942"/>
    <lineage>
        <taxon>Eukaryota</taxon>
        <taxon>Fungi</taxon>
        <taxon>Dikarya</taxon>
        <taxon>Basidiomycota</taxon>
        <taxon>Agaricomycotina</taxon>
        <taxon>Agaricomycetes</taxon>
        <taxon>Polyporales</taxon>
        <taxon>Fomitopsis</taxon>
    </lineage>
</organism>
<evidence type="ECO:0000256" key="6">
    <source>
        <dbReference type="SAM" id="Phobius"/>
    </source>
</evidence>
<dbReference type="OrthoDB" id="536545at2759"/>
<dbReference type="Pfam" id="PF01036">
    <property type="entry name" value="Bac_rhodopsin"/>
    <property type="match status" value="1"/>
</dbReference>
<keyword evidence="8" id="KW-1185">Reference proteome</keyword>
<dbReference type="FunFam" id="1.20.1070.10:FF:000160">
    <property type="entry name" value="Related to Opsin-1"/>
    <property type="match status" value="1"/>
</dbReference>
<comment type="similarity">
    <text evidence="2">Belongs to the archaeal/bacterial/fungal opsin family.</text>
</comment>
<accession>S8ELM7</accession>
<sequence length="327" mass="34165">MGGSSLNTNPPNASRHITPGGSDWLWAVFAVMGICDLAMIAWSFVRPRGTRMFHQIAVIVLTTATITYFAMASDLGAAPVYVEFLRGGAPGTTRQVWWVRYVQWFITLPLLLLALLLATGLTLTDIFTTVFMGWVLVICGLVGAFVPTHYKWGFFIFGVLAMFYIWSVLLGHGRRSTFAAGGTVRSGYIRTAAAFSLLLLLYPICWACSEGGNVISPTGEMIWYGILDLLAGPVFLFLLLFGLRSADMTTFGRGYEYGGSGNAGPGMTTAPGANGVAGTRAGGHGVGPTSMGAGRTGAGVGNGTTTGAGMGSATGNGTAAMPGGTVV</sequence>
<feature type="transmembrane region" description="Helical" evidence="6">
    <location>
        <begin position="126"/>
        <end position="146"/>
    </location>
</feature>
<evidence type="ECO:0000256" key="2">
    <source>
        <dbReference type="ARBA" id="ARBA00008130"/>
    </source>
</evidence>
<feature type="transmembrane region" description="Helical" evidence="6">
    <location>
        <begin position="101"/>
        <end position="119"/>
    </location>
</feature>
<feature type="transmembrane region" description="Helical" evidence="6">
    <location>
        <begin position="221"/>
        <end position="243"/>
    </location>
</feature>
<keyword evidence="4 6" id="KW-1133">Transmembrane helix</keyword>
<dbReference type="HOGENOM" id="CLU_054785_2_1_1"/>
<evidence type="ECO:0000313" key="7">
    <source>
        <dbReference type="EMBL" id="EPT06012.1"/>
    </source>
</evidence>
<name>S8ELM7_FOMSC</name>
<dbReference type="SMART" id="SM01021">
    <property type="entry name" value="Bac_rhodopsin"/>
    <property type="match status" value="1"/>
</dbReference>
<dbReference type="InterPro" id="IPR001425">
    <property type="entry name" value="Arc/bac/fun_rhodopsins"/>
</dbReference>
<dbReference type="PANTHER" id="PTHR28286">
    <property type="match status" value="1"/>
</dbReference>
<dbReference type="GO" id="GO:0005886">
    <property type="term" value="C:plasma membrane"/>
    <property type="evidence" value="ECO:0007669"/>
    <property type="project" value="TreeGrafter"/>
</dbReference>
<proteinExistence type="inferred from homology"/>
<dbReference type="CDD" id="cd15239">
    <property type="entry name" value="7tm_YRO2_fungal-like"/>
    <property type="match status" value="1"/>
</dbReference>
<reference evidence="7 8" key="1">
    <citation type="journal article" date="2012" name="Science">
        <title>The Paleozoic origin of enzymatic lignin decomposition reconstructed from 31 fungal genomes.</title>
        <authorList>
            <person name="Floudas D."/>
            <person name="Binder M."/>
            <person name="Riley R."/>
            <person name="Barry K."/>
            <person name="Blanchette R.A."/>
            <person name="Henrissat B."/>
            <person name="Martinez A.T."/>
            <person name="Otillar R."/>
            <person name="Spatafora J.W."/>
            <person name="Yadav J.S."/>
            <person name="Aerts A."/>
            <person name="Benoit I."/>
            <person name="Boyd A."/>
            <person name="Carlson A."/>
            <person name="Copeland A."/>
            <person name="Coutinho P.M."/>
            <person name="de Vries R.P."/>
            <person name="Ferreira P."/>
            <person name="Findley K."/>
            <person name="Foster B."/>
            <person name="Gaskell J."/>
            <person name="Glotzer D."/>
            <person name="Gorecki P."/>
            <person name="Heitman J."/>
            <person name="Hesse C."/>
            <person name="Hori C."/>
            <person name="Igarashi K."/>
            <person name="Jurgens J.A."/>
            <person name="Kallen N."/>
            <person name="Kersten P."/>
            <person name="Kohler A."/>
            <person name="Kuees U."/>
            <person name="Kumar T.K.A."/>
            <person name="Kuo A."/>
            <person name="LaButti K."/>
            <person name="Larrondo L.F."/>
            <person name="Lindquist E."/>
            <person name="Ling A."/>
            <person name="Lombard V."/>
            <person name="Lucas S."/>
            <person name="Lundell T."/>
            <person name="Martin R."/>
            <person name="McLaughlin D.J."/>
            <person name="Morgenstern I."/>
            <person name="Morin E."/>
            <person name="Murat C."/>
            <person name="Nagy L.G."/>
            <person name="Nolan M."/>
            <person name="Ohm R.A."/>
            <person name="Patyshakuliyeva A."/>
            <person name="Rokas A."/>
            <person name="Ruiz-Duenas F.J."/>
            <person name="Sabat G."/>
            <person name="Salamov A."/>
            <person name="Samejima M."/>
            <person name="Schmutz J."/>
            <person name="Slot J.C."/>
            <person name="St John F."/>
            <person name="Stenlid J."/>
            <person name="Sun H."/>
            <person name="Sun S."/>
            <person name="Syed K."/>
            <person name="Tsang A."/>
            <person name="Wiebenga A."/>
            <person name="Young D."/>
            <person name="Pisabarro A."/>
            <person name="Eastwood D.C."/>
            <person name="Martin F."/>
            <person name="Cullen D."/>
            <person name="Grigoriev I.V."/>
            <person name="Hibbett D.S."/>
        </authorList>
    </citation>
    <scope>NUCLEOTIDE SEQUENCE</scope>
    <source>
        <strain evidence="8">FP-58527</strain>
    </source>
</reference>
<feature type="transmembrane region" description="Helical" evidence="6">
    <location>
        <begin position="24"/>
        <end position="45"/>
    </location>
</feature>
<dbReference type="EMBL" id="KE504122">
    <property type="protein sequence ID" value="EPT06012.1"/>
    <property type="molecule type" value="Genomic_DNA"/>
</dbReference>
<feature type="transmembrane region" description="Helical" evidence="6">
    <location>
        <begin position="192"/>
        <end position="209"/>
    </location>
</feature>
<evidence type="ECO:0008006" key="9">
    <source>
        <dbReference type="Google" id="ProtNLM"/>
    </source>
</evidence>
<dbReference type="FunCoup" id="S8ELM7">
    <property type="interactions" value="89"/>
</dbReference>
<feature type="transmembrane region" description="Helical" evidence="6">
    <location>
        <begin position="57"/>
        <end position="81"/>
    </location>
</feature>
<dbReference type="InParanoid" id="S8ELM7"/>
<keyword evidence="3 6" id="KW-0812">Transmembrane</keyword>
<evidence type="ECO:0000256" key="4">
    <source>
        <dbReference type="ARBA" id="ARBA00022989"/>
    </source>
</evidence>
<dbReference type="PANTHER" id="PTHR28286:SF1">
    <property type="entry name" value="30 KDA HEAT SHOCK PROTEIN-RELATED"/>
    <property type="match status" value="1"/>
</dbReference>
<protein>
    <recommendedName>
        <fullName evidence="9">Family A G protein-coupled receptor-like protein</fullName>
    </recommendedName>
</protein>
<dbReference type="Proteomes" id="UP000015241">
    <property type="component" value="Unassembled WGS sequence"/>
</dbReference>
<dbReference type="GO" id="GO:0005783">
    <property type="term" value="C:endoplasmic reticulum"/>
    <property type="evidence" value="ECO:0007669"/>
    <property type="project" value="TreeGrafter"/>
</dbReference>
<dbReference type="InterPro" id="IPR043476">
    <property type="entry name" value="Yro2-like_7TM"/>
</dbReference>
<dbReference type="Gene3D" id="1.20.1070.10">
    <property type="entry name" value="Rhodopsin 7-helix transmembrane proteins"/>
    <property type="match status" value="1"/>
</dbReference>
<keyword evidence="5 6" id="KW-0472">Membrane</keyword>
<evidence type="ECO:0000256" key="5">
    <source>
        <dbReference type="ARBA" id="ARBA00023136"/>
    </source>
</evidence>
<feature type="transmembrane region" description="Helical" evidence="6">
    <location>
        <begin position="152"/>
        <end position="171"/>
    </location>
</feature>
<comment type="subcellular location">
    <subcellularLocation>
        <location evidence="1">Membrane</location>
        <topology evidence="1">Multi-pass membrane protein</topology>
    </subcellularLocation>
</comment>
<dbReference type="PRINTS" id="PR00251">
    <property type="entry name" value="BACTRLOPSIN"/>
</dbReference>
<dbReference type="SUPFAM" id="SSF81321">
    <property type="entry name" value="Family A G protein-coupled receptor-like"/>
    <property type="match status" value="1"/>
</dbReference>
<evidence type="ECO:0000313" key="8">
    <source>
        <dbReference type="Proteomes" id="UP000015241"/>
    </source>
</evidence>
<dbReference type="eggNOG" id="ENOG502RWTP">
    <property type="taxonomic scope" value="Eukaryota"/>
</dbReference>
<evidence type="ECO:0000256" key="1">
    <source>
        <dbReference type="ARBA" id="ARBA00004141"/>
    </source>
</evidence>